<comment type="caution">
    <text evidence="2">The sequence shown here is derived from an EMBL/GenBank/DDBJ whole genome shotgun (WGS) entry which is preliminary data.</text>
</comment>
<protein>
    <submittedName>
        <fullName evidence="2">Uncharacterized protein</fullName>
    </submittedName>
</protein>
<dbReference type="Proteomes" id="UP000824076">
    <property type="component" value="Unassembled WGS sequence"/>
</dbReference>
<evidence type="ECO:0000313" key="3">
    <source>
        <dbReference type="Proteomes" id="UP000824076"/>
    </source>
</evidence>
<keyword evidence="1" id="KW-1133">Transmembrane helix</keyword>
<keyword evidence="1" id="KW-0472">Membrane</keyword>
<reference evidence="2" key="2">
    <citation type="journal article" date="2021" name="PeerJ">
        <title>Extensive microbial diversity within the chicken gut microbiome revealed by metagenomics and culture.</title>
        <authorList>
            <person name="Gilroy R."/>
            <person name="Ravi A."/>
            <person name="Getino M."/>
            <person name="Pursley I."/>
            <person name="Horton D.L."/>
            <person name="Alikhan N.F."/>
            <person name="Baker D."/>
            <person name="Gharbi K."/>
            <person name="Hall N."/>
            <person name="Watson M."/>
            <person name="Adriaenssens E.M."/>
            <person name="Foster-Nyarko E."/>
            <person name="Jarju S."/>
            <person name="Secka A."/>
            <person name="Antonio M."/>
            <person name="Oren A."/>
            <person name="Chaudhuri R.R."/>
            <person name="La Ragione R."/>
            <person name="Hildebrand F."/>
            <person name="Pallen M.J."/>
        </authorList>
    </citation>
    <scope>NUCLEOTIDE SEQUENCE</scope>
    <source>
        <strain evidence="2">17073</strain>
    </source>
</reference>
<proteinExistence type="predicted"/>
<reference evidence="2" key="1">
    <citation type="submission" date="2020-10" db="EMBL/GenBank/DDBJ databases">
        <authorList>
            <person name="Gilroy R."/>
        </authorList>
    </citation>
    <scope>NUCLEOTIDE SEQUENCE</scope>
    <source>
        <strain evidence="2">17073</strain>
    </source>
</reference>
<sequence>MAVLYLVVAGAMSRRQWSNTFCTACLLRNGMPQEREVLGHIYASETRYLYRRLLKMSGLVAVLTFAPVAIGFYKTPDSILAKIVSIYVPLALMVADILYMRFRYSLVGTLREKEAEEKFPFEGKFKLIRILVIKDEKVYFVENEGIKDTPFAFTEPFDDEVSHRTAQRYMADMLGESPDNDTLRFCYGTIDPINRRSIEHYLYFAGDKSEIRQYEEKTGKRGLWLSKPELEQNFSHGFSRLVCSEFHRIYTVMQTSKLYFPNGKKKILIKGYKPSFSLSELKHAEVDFSDNRWMLLSRFNKDVSFYTLKKAWHRYIEGLN</sequence>
<feature type="transmembrane region" description="Helical" evidence="1">
    <location>
        <begin position="79"/>
        <end position="99"/>
    </location>
</feature>
<feature type="transmembrane region" description="Helical" evidence="1">
    <location>
        <begin position="53"/>
        <end position="73"/>
    </location>
</feature>
<evidence type="ECO:0000256" key="1">
    <source>
        <dbReference type="SAM" id="Phobius"/>
    </source>
</evidence>
<evidence type="ECO:0000313" key="2">
    <source>
        <dbReference type="EMBL" id="HIU38148.1"/>
    </source>
</evidence>
<dbReference type="AlphaFoldDB" id="A0A9D1IJF0"/>
<gene>
    <name evidence="2" type="ORF">IAD18_00590</name>
</gene>
<dbReference type="EMBL" id="DVMS01000016">
    <property type="protein sequence ID" value="HIU38148.1"/>
    <property type="molecule type" value="Genomic_DNA"/>
</dbReference>
<accession>A0A9D1IJF0</accession>
<organism evidence="2 3">
    <name type="scientific">Candidatus Limisoma intestinavium</name>
    <dbReference type="NCBI Taxonomy" id="2840856"/>
    <lineage>
        <taxon>Bacteria</taxon>
        <taxon>Pseudomonadati</taxon>
        <taxon>Bacteroidota</taxon>
        <taxon>Bacteroidia</taxon>
        <taxon>Bacteroidales</taxon>
        <taxon>Candidatus Limisoma</taxon>
    </lineage>
</organism>
<name>A0A9D1IJF0_9BACT</name>
<keyword evidence="1" id="KW-0812">Transmembrane</keyword>